<dbReference type="RefSeq" id="WP_103098884.1">
    <property type="nucleotide sequence ID" value="NZ_LYMM01000083.1"/>
</dbReference>
<evidence type="ECO:0000256" key="1">
    <source>
        <dbReference type="SAM" id="Coils"/>
    </source>
</evidence>
<reference evidence="3 4" key="1">
    <citation type="submission" date="2016-05" db="EMBL/GenBank/DDBJ databases">
        <title>Complete genome sequence of Novosphingobium guangzhouense SA925(T).</title>
        <authorList>
            <person name="Sha S."/>
        </authorList>
    </citation>
    <scope>NUCLEOTIDE SEQUENCE [LARGE SCALE GENOMIC DNA]</scope>
    <source>
        <strain evidence="3 4">SA925</strain>
    </source>
</reference>
<sequence>MQWGSPEFVLAIVAICTGGWVLNNLIRARHGYALEDEWGGKTERPDHGAAARLAEENAQLRARIEALEGRAATIEAIVTDSAYATAAQIESLRVPREKDAA</sequence>
<name>A0A2K2FU49_9SPHN</name>
<evidence type="ECO:0000313" key="4">
    <source>
        <dbReference type="Proteomes" id="UP000236327"/>
    </source>
</evidence>
<proteinExistence type="predicted"/>
<keyword evidence="4" id="KW-1185">Reference proteome</keyword>
<evidence type="ECO:0000256" key="2">
    <source>
        <dbReference type="SAM" id="Phobius"/>
    </source>
</evidence>
<accession>A0A2K2FU49</accession>
<protein>
    <submittedName>
        <fullName evidence="3">Uncharacterized protein</fullName>
    </submittedName>
</protein>
<keyword evidence="2" id="KW-0472">Membrane</keyword>
<keyword evidence="1" id="KW-0175">Coiled coil</keyword>
<gene>
    <name evidence="3" type="ORF">A8V01_26780</name>
</gene>
<feature type="transmembrane region" description="Helical" evidence="2">
    <location>
        <begin position="6"/>
        <end position="26"/>
    </location>
</feature>
<evidence type="ECO:0000313" key="3">
    <source>
        <dbReference type="EMBL" id="PNU02302.1"/>
    </source>
</evidence>
<dbReference type="OrthoDB" id="7391494at2"/>
<keyword evidence="2" id="KW-1133">Transmembrane helix</keyword>
<dbReference type="AlphaFoldDB" id="A0A2K2FU49"/>
<keyword evidence="2" id="KW-0812">Transmembrane</keyword>
<feature type="coiled-coil region" evidence="1">
    <location>
        <begin position="50"/>
        <end position="77"/>
    </location>
</feature>
<comment type="caution">
    <text evidence="3">The sequence shown here is derived from an EMBL/GenBank/DDBJ whole genome shotgun (WGS) entry which is preliminary data.</text>
</comment>
<dbReference type="Proteomes" id="UP000236327">
    <property type="component" value="Unassembled WGS sequence"/>
</dbReference>
<organism evidence="3 4">
    <name type="scientific">Novosphingobium guangzhouense</name>
    <dbReference type="NCBI Taxonomy" id="1850347"/>
    <lineage>
        <taxon>Bacteria</taxon>
        <taxon>Pseudomonadati</taxon>
        <taxon>Pseudomonadota</taxon>
        <taxon>Alphaproteobacteria</taxon>
        <taxon>Sphingomonadales</taxon>
        <taxon>Sphingomonadaceae</taxon>
        <taxon>Novosphingobium</taxon>
    </lineage>
</organism>
<dbReference type="EMBL" id="LYMM01000083">
    <property type="protein sequence ID" value="PNU02302.1"/>
    <property type="molecule type" value="Genomic_DNA"/>
</dbReference>